<keyword evidence="4 7" id="KW-0256">Endoplasmic reticulum</keyword>
<accession>A9BK59</accession>
<comment type="subcellular location">
    <subcellularLocation>
        <location evidence="1 7">Endoplasmic reticulum membrane</location>
        <topology evidence="1 7">Multi-pass membrane protein</topology>
    </subcellularLocation>
</comment>
<dbReference type="Proteomes" id="UP000243127">
    <property type="component" value="Nucleomorph 1"/>
</dbReference>
<evidence type="ECO:0000256" key="2">
    <source>
        <dbReference type="ARBA" id="ARBA00008917"/>
    </source>
</evidence>
<dbReference type="EMBL" id="CP000881">
    <property type="protein sequence ID" value="ABW97892.1"/>
    <property type="molecule type" value="Genomic_DNA"/>
</dbReference>
<dbReference type="PANTHER" id="PTHR11009">
    <property type="entry name" value="DER1-LIKE PROTEIN, DERLIN"/>
    <property type="match status" value="1"/>
</dbReference>
<dbReference type="GeneID" id="5739783"/>
<sequence>MDIQTFKNFPPITRTYLLISILANFLCFAQIVKPIHLFLNFQLIIYHFNFWRIFSHAFFFGQIGLKAFFYIFFFSRYSKALESYSFQGKKEDYLYLLIFGNSIMLLFKIFIVEAQFLGPAITNMVVYLWGKKNAQQQINLINILHIRGSSLPFVLTLSSLLLKQKTLKLDIIGIIAGHLYYYLEEIYPRLIGGQKVLKTPFFFEIIFSKEKP</sequence>
<name>A9BK59_HEMAN</name>
<comment type="function">
    <text evidence="7">May be involved in the degradation of misfolded endoplasmic reticulum (ER) luminal proteins.</text>
</comment>
<feature type="transmembrane region" description="Helical" evidence="7">
    <location>
        <begin position="94"/>
        <end position="118"/>
    </location>
</feature>
<dbReference type="AlphaFoldDB" id="A9BK59"/>
<evidence type="ECO:0000256" key="4">
    <source>
        <dbReference type="ARBA" id="ARBA00022824"/>
    </source>
</evidence>
<keyword evidence="8" id="KW-0542">Nucleomorph</keyword>
<evidence type="ECO:0000256" key="5">
    <source>
        <dbReference type="ARBA" id="ARBA00022989"/>
    </source>
</evidence>
<evidence type="ECO:0000256" key="7">
    <source>
        <dbReference type="RuleBase" id="RU363059"/>
    </source>
</evidence>
<evidence type="ECO:0000256" key="1">
    <source>
        <dbReference type="ARBA" id="ARBA00004477"/>
    </source>
</evidence>
<dbReference type="RefSeq" id="XP_001712217.1">
    <property type="nucleotide sequence ID" value="XM_001712165.1"/>
</dbReference>
<gene>
    <name evidence="8" type="ORF">HAN_1g47</name>
</gene>
<feature type="transmembrane region" description="Helical" evidence="7">
    <location>
        <begin position="12"/>
        <end position="33"/>
    </location>
</feature>
<comment type="similarity">
    <text evidence="2 7">Belongs to the derlin family.</text>
</comment>
<feature type="transmembrane region" description="Helical" evidence="7">
    <location>
        <begin position="53"/>
        <end position="73"/>
    </location>
</feature>
<evidence type="ECO:0000256" key="6">
    <source>
        <dbReference type="ARBA" id="ARBA00023136"/>
    </source>
</evidence>
<comment type="caution">
    <text evidence="7">Lacks conserved residue(s) required for the propagation of feature annotation.</text>
</comment>
<dbReference type="GO" id="GO:0006950">
    <property type="term" value="P:response to stress"/>
    <property type="evidence" value="ECO:0007669"/>
    <property type="project" value="UniProtKB-ARBA"/>
</dbReference>
<keyword evidence="6 7" id="KW-0472">Membrane</keyword>
<organism evidence="8 9">
    <name type="scientific">Hemiselmis andersenii</name>
    <name type="common">Cryptophyte alga</name>
    <dbReference type="NCBI Taxonomy" id="464988"/>
    <lineage>
        <taxon>Eukaryota</taxon>
        <taxon>Cryptophyceae</taxon>
        <taxon>Cryptomonadales</taxon>
        <taxon>Hemiselmidaceae</taxon>
        <taxon>Hemiselmis</taxon>
    </lineage>
</organism>
<evidence type="ECO:0000313" key="8">
    <source>
        <dbReference type="EMBL" id="ABW97892.1"/>
    </source>
</evidence>
<dbReference type="Pfam" id="PF04511">
    <property type="entry name" value="DER1"/>
    <property type="match status" value="1"/>
</dbReference>
<evidence type="ECO:0000313" key="9">
    <source>
        <dbReference type="Proteomes" id="UP000243127"/>
    </source>
</evidence>
<evidence type="ECO:0000256" key="3">
    <source>
        <dbReference type="ARBA" id="ARBA00022692"/>
    </source>
</evidence>
<keyword evidence="5 7" id="KW-1133">Transmembrane helix</keyword>
<protein>
    <recommendedName>
        <fullName evidence="7">Derlin</fullName>
    </recommendedName>
</protein>
<dbReference type="InterPro" id="IPR007599">
    <property type="entry name" value="DER1"/>
</dbReference>
<geneLocation type="nucleomorph" evidence="8"/>
<proteinExistence type="inferred from homology"/>
<reference evidence="8 9" key="1">
    <citation type="journal article" date="2007" name="Proc. Natl. Acad. Sci. U.S.A.">
        <title>Nucleomorph genome of Hemiselmis andersenii reveals complete intron loss and compaction as a driver of protein structure and function.</title>
        <authorList>
            <person name="Lane C.E."/>
            <person name="van den Heuvel K."/>
            <person name="Kozera C."/>
            <person name="Curtis B.A."/>
            <person name="Parsons B.J."/>
            <person name="Bowman S."/>
            <person name="Archibald J.M."/>
        </authorList>
    </citation>
    <scope>NUCLEOTIDE SEQUENCE [LARGE SCALE GENOMIC DNA]</scope>
    <source>
        <strain evidence="8 9">CCMP644</strain>
    </source>
</reference>
<keyword evidence="3 7" id="KW-0812">Transmembrane</keyword>
<dbReference type="GO" id="GO:0005789">
    <property type="term" value="C:endoplasmic reticulum membrane"/>
    <property type="evidence" value="ECO:0007669"/>
    <property type="project" value="UniProtKB-SubCell"/>
</dbReference>